<organism evidence="8 9">
    <name type="scientific">Roseovarius phycicola</name>
    <dbReference type="NCBI Taxonomy" id="3080976"/>
    <lineage>
        <taxon>Bacteria</taxon>
        <taxon>Pseudomonadati</taxon>
        <taxon>Pseudomonadota</taxon>
        <taxon>Alphaproteobacteria</taxon>
        <taxon>Rhodobacterales</taxon>
        <taxon>Roseobacteraceae</taxon>
        <taxon>Roseovarius</taxon>
    </lineage>
</organism>
<gene>
    <name evidence="8" type="ORF">RZ517_10760</name>
</gene>
<evidence type="ECO:0000256" key="6">
    <source>
        <dbReference type="SAM" id="Phobius"/>
    </source>
</evidence>
<dbReference type="PRINTS" id="PR00420">
    <property type="entry name" value="RNGMNOXGNASE"/>
</dbReference>
<keyword evidence="4" id="KW-0560">Oxidoreductase</keyword>
<dbReference type="InterPro" id="IPR050493">
    <property type="entry name" value="FAD-dep_Monooxygenase_BioMet"/>
</dbReference>
<keyword evidence="6" id="KW-1133">Transmembrane helix</keyword>
<sequence length="386" mass="41781">MDLTGLNVVVIGAGIGGMAAALVLRRQGASVRVLEQAPEITEVGAGIQVSPNGFVVLKALELGERLRATSPQGTHIRLRDYSGRLVTTLDLGLSGHSDYYFVHRADLLNLLLGAAVQSGVEVSTGFQVMNVTPDTTPKVTDHDGNTHSADLVVGADGLHSVARAALNGTVAPFFTQQVAWRAVVPEIEASQMVDLYMGPRRHIVTYPLRQSRLRNIVAVEERTQWVAESWSQQDDPDAMRAVFADFGPDVQALLSRVEQVNLWGLFRHPVAPSWQAGNVALLGDAAHPTLPFLAQGANMALEDAWTLGKCLSAASDISSALARYQELRKDRTARIVMAASKNAWKYHLSFRPLRGMAHAGLKLGGLVAPGRMIGQFDWIYGHDVTQ</sequence>
<feature type="transmembrane region" description="Helical" evidence="6">
    <location>
        <begin position="6"/>
        <end position="24"/>
    </location>
</feature>
<evidence type="ECO:0000256" key="3">
    <source>
        <dbReference type="ARBA" id="ARBA00022827"/>
    </source>
</evidence>
<evidence type="ECO:0000256" key="4">
    <source>
        <dbReference type="ARBA" id="ARBA00023002"/>
    </source>
</evidence>
<dbReference type="PANTHER" id="PTHR13789:SF318">
    <property type="entry name" value="GERANYLGERANYL DIPHOSPHATE REDUCTASE"/>
    <property type="match status" value="1"/>
</dbReference>
<comment type="cofactor">
    <cofactor evidence="1">
        <name>FAD</name>
        <dbReference type="ChEBI" id="CHEBI:57692"/>
    </cofactor>
</comment>
<keyword evidence="6" id="KW-0472">Membrane</keyword>
<keyword evidence="3" id="KW-0274">FAD</keyword>
<evidence type="ECO:0000313" key="8">
    <source>
        <dbReference type="EMBL" id="WWR45286.1"/>
    </source>
</evidence>
<keyword evidence="6" id="KW-0812">Transmembrane</keyword>
<evidence type="ECO:0000256" key="5">
    <source>
        <dbReference type="ARBA" id="ARBA00023033"/>
    </source>
</evidence>
<feature type="domain" description="FAD-binding" evidence="7">
    <location>
        <begin position="7"/>
        <end position="338"/>
    </location>
</feature>
<dbReference type="SUPFAM" id="SSF51905">
    <property type="entry name" value="FAD/NAD(P)-binding domain"/>
    <property type="match status" value="1"/>
</dbReference>
<evidence type="ECO:0000256" key="2">
    <source>
        <dbReference type="ARBA" id="ARBA00022630"/>
    </source>
</evidence>
<reference evidence="8 9" key="1">
    <citation type="submission" date="2023-10" db="EMBL/GenBank/DDBJ databases">
        <title>Roseovarius strain S88 nov., isolated from a marine algae.</title>
        <authorList>
            <person name="Lee M.W."/>
            <person name="Lee J.K."/>
            <person name="Kim J.M."/>
            <person name="Choi D.G."/>
            <person name="Baek J.H."/>
            <person name="Bayburt H."/>
            <person name="Jung J.J."/>
            <person name="Han D.M."/>
            <person name="Jeon C.O."/>
        </authorList>
    </citation>
    <scope>NUCLEOTIDE SEQUENCE [LARGE SCALE GENOMIC DNA]</scope>
    <source>
        <strain evidence="8 9">S88</strain>
    </source>
</reference>
<dbReference type="InterPro" id="IPR036188">
    <property type="entry name" value="FAD/NAD-bd_sf"/>
</dbReference>
<dbReference type="RefSeq" id="WP_338548236.1">
    <property type="nucleotide sequence ID" value="NZ_CP146069.1"/>
</dbReference>
<dbReference type="Proteomes" id="UP001364156">
    <property type="component" value="Chromosome"/>
</dbReference>
<dbReference type="Gene3D" id="3.50.50.60">
    <property type="entry name" value="FAD/NAD(P)-binding domain"/>
    <property type="match status" value="1"/>
</dbReference>
<dbReference type="Pfam" id="PF01494">
    <property type="entry name" value="FAD_binding_3"/>
    <property type="match status" value="1"/>
</dbReference>
<keyword evidence="5 8" id="KW-0503">Monooxygenase</keyword>
<dbReference type="GO" id="GO:0004497">
    <property type="term" value="F:monooxygenase activity"/>
    <property type="evidence" value="ECO:0007669"/>
    <property type="project" value="UniProtKB-KW"/>
</dbReference>
<name>A0ABZ2HH48_9RHOB</name>
<protein>
    <submittedName>
        <fullName evidence="8">FAD-dependent monooxygenase</fullName>
    </submittedName>
</protein>
<dbReference type="EMBL" id="CP146069">
    <property type="protein sequence ID" value="WWR45286.1"/>
    <property type="molecule type" value="Genomic_DNA"/>
</dbReference>
<accession>A0ABZ2HH48</accession>
<dbReference type="InterPro" id="IPR002938">
    <property type="entry name" value="FAD-bd"/>
</dbReference>
<dbReference type="PANTHER" id="PTHR13789">
    <property type="entry name" value="MONOOXYGENASE"/>
    <property type="match status" value="1"/>
</dbReference>
<proteinExistence type="predicted"/>
<dbReference type="SUPFAM" id="SSF54373">
    <property type="entry name" value="FAD-linked reductases, C-terminal domain"/>
    <property type="match status" value="1"/>
</dbReference>
<evidence type="ECO:0000313" key="9">
    <source>
        <dbReference type="Proteomes" id="UP001364156"/>
    </source>
</evidence>
<evidence type="ECO:0000256" key="1">
    <source>
        <dbReference type="ARBA" id="ARBA00001974"/>
    </source>
</evidence>
<keyword evidence="2" id="KW-0285">Flavoprotein</keyword>
<evidence type="ECO:0000259" key="7">
    <source>
        <dbReference type="Pfam" id="PF01494"/>
    </source>
</evidence>
<keyword evidence="9" id="KW-1185">Reference proteome</keyword>